<dbReference type="Proteomes" id="UP000272942">
    <property type="component" value="Unassembled WGS sequence"/>
</dbReference>
<evidence type="ECO:0000313" key="4">
    <source>
        <dbReference type="Proteomes" id="UP000272942"/>
    </source>
</evidence>
<keyword evidence="4" id="KW-1185">Reference proteome</keyword>
<evidence type="ECO:0000256" key="1">
    <source>
        <dbReference type="SAM" id="Coils"/>
    </source>
</evidence>
<accession>A0A183AWM9</accession>
<evidence type="ECO:0000313" key="5">
    <source>
        <dbReference type="WBParaSite" id="ECPE_0001139901-mRNA-1"/>
    </source>
</evidence>
<feature type="region of interest" description="Disordered" evidence="2">
    <location>
        <begin position="1"/>
        <end position="23"/>
    </location>
</feature>
<evidence type="ECO:0000313" key="3">
    <source>
        <dbReference type="EMBL" id="VDP88400.1"/>
    </source>
</evidence>
<organism evidence="5">
    <name type="scientific">Echinostoma caproni</name>
    <dbReference type="NCBI Taxonomy" id="27848"/>
    <lineage>
        <taxon>Eukaryota</taxon>
        <taxon>Metazoa</taxon>
        <taxon>Spiralia</taxon>
        <taxon>Lophotrochozoa</taxon>
        <taxon>Platyhelminthes</taxon>
        <taxon>Trematoda</taxon>
        <taxon>Digenea</taxon>
        <taxon>Plagiorchiida</taxon>
        <taxon>Echinostomata</taxon>
        <taxon>Echinostomatoidea</taxon>
        <taxon>Echinostomatidae</taxon>
        <taxon>Echinostoma</taxon>
    </lineage>
</organism>
<name>A0A183AWM9_9TREM</name>
<reference evidence="5" key="1">
    <citation type="submission" date="2016-06" db="UniProtKB">
        <authorList>
            <consortium name="WormBaseParasite"/>
        </authorList>
    </citation>
    <scope>IDENTIFICATION</scope>
</reference>
<dbReference type="WBParaSite" id="ECPE_0001139901-mRNA-1">
    <property type="protein sequence ID" value="ECPE_0001139901-mRNA-1"/>
    <property type="gene ID" value="ECPE_0001139901"/>
</dbReference>
<evidence type="ECO:0000256" key="2">
    <source>
        <dbReference type="SAM" id="MobiDB-lite"/>
    </source>
</evidence>
<dbReference type="OrthoDB" id="2132119at2759"/>
<feature type="coiled-coil region" evidence="1">
    <location>
        <begin position="77"/>
        <end position="104"/>
    </location>
</feature>
<gene>
    <name evidence="3" type="ORF">ECPE_LOCUS11364</name>
</gene>
<dbReference type="AlphaFoldDB" id="A0A183AWM9"/>
<proteinExistence type="predicted"/>
<reference evidence="3 4" key="2">
    <citation type="submission" date="2018-11" db="EMBL/GenBank/DDBJ databases">
        <authorList>
            <consortium name="Pathogen Informatics"/>
        </authorList>
    </citation>
    <scope>NUCLEOTIDE SEQUENCE [LARGE SCALE GENOMIC DNA]</scope>
    <source>
        <strain evidence="3 4">Egypt</strain>
    </source>
</reference>
<dbReference type="EMBL" id="UZAN01050698">
    <property type="protein sequence ID" value="VDP88400.1"/>
    <property type="molecule type" value="Genomic_DNA"/>
</dbReference>
<sequence>MTVVKRHTLTSNASAPGGAQYTPSATDMIPVEVDGSSLNYVSASVPGNVSPSGTGLSSEAEVLKALKSLFEHHKALDEKVHDRLRAAQNKVSDLEAELEATKSLVYARSNENVDKRFENREAQTDVSGDSIQLMESEAGFGAEISKLREFKKLTLMKRFSLPNDYYAYPFSLLFSTIL</sequence>
<keyword evidence="1" id="KW-0175">Coiled coil</keyword>
<protein>
    <submittedName>
        <fullName evidence="5">VPS37 C-terminal domain-containing protein</fullName>
    </submittedName>
</protein>